<keyword evidence="2" id="KW-1185">Reference proteome</keyword>
<accession>R0D7H8</accession>
<name>R0D7H8_9FIRM</name>
<dbReference type="RefSeq" id="WP_002586356.1">
    <property type="nucleotide sequence ID" value="NZ_KB851034.1"/>
</dbReference>
<dbReference type="Proteomes" id="UP000013180">
    <property type="component" value="Unassembled WGS sequence"/>
</dbReference>
<sequence>MKHLSNRYAKVMEYKGMDICTLRVAAPSDGDELGYRIDDILYDGMVFDGIGEAMEAIESLGSHSEEAEE</sequence>
<dbReference type="HOGENOM" id="CLU_203762_0_0_9"/>
<proteinExistence type="predicted"/>
<protein>
    <submittedName>
        <fullName evidence="1">Uncharacterized protein</fullName>
    </submittedName>
</protein>
<reference evidence="1" key="1">
    <citation type="submission" date="2013-01" db="EMBL/GenBank/DDBJ databases">
        <title>The Genome Sequence of Clostridium clostridioforme 90A6.</title>
        <authorList>
            <consortium name="The Broad Institute Genome Sequencing Platform"/>
            <person name="Earl A."/>
            <person name="Ward D."/>
            <person name="Feldgarden M."/>
            <person name="Gevers D."/>
            <person name="Courvalin P."/>
            <person name="Lambert T."/>
            <person name="Walker B."/>
            <person name="Young S.K."/>
            <person name="Zeng Q."/>
            <person name="Gargeya S."/>
            <person name="Fitzgerald M."/>
            <person name="Haas B."/>
            <person name="Abouelleil A."/>
            <person name="Alvarado L."/>
            <person name="Arachchi H.M."/>
            <person name="Berlin A.M."/>
            <person name="Chapman S.B."/>
            <person name="Dewar J."/>
            <person name="Goldberg J."/>
            <person name="Griggs A."/>
            <person name="Gujja S."/>
            <person name="Hansen M."/>
            <person name="Howarth C."/>
            <person name="Imamovic A."/>
            <person name="Larimer J."/>
            <person name="McCowan C."/>
            <person name="Murphy C."/>
            <person name="Neiman D."/>
            <person name="Pearson M."/>
            <person name="Priest M."/>
            <person name="Roberts A."/>
            <person name="Saif S."/>
            <person name="Shea T."/>
            <person name="Sisk P."/>
            <person name="Sykes S."/>
            <person name="Wortman J."/>
            <person name="Nusbaum C."/>
            <person name="Birren B."/>
        </authorList>
    </citation>
    <scope>NUCLEOTIDE SEQUENCE [LARGE SCALE GENOMIC DNA]</scope>
    <source>
        <strain evidence="1">90A6</strain>
    </source>
</reference>
<dbReference type="EMBL" id="AGYL01000016">
    <property type="protein sequence ID" value="ENZ65102.1"/>
    <property type="molecule type" value="Genomic_DNA"/>
</dbReference>
<evidence type="ECO:0000313" key="1">
    <source>
        <dbReference type="EMBL" id="ENZ65102.1"/>
    </source>
</evidence>
<dbReference type="PATRIC" id="fig|999406.3.peg.2493"/>
<organism evidence="1 2">
    <name type="scientific">[Clostridium] clostridioforme 90A6</name>
    <dbReference type="NCBI Taxonomy" id="999406"/>
    <lineage>
        <taxon>Bacteria</taxon>
        <taxon>Bacillati</taxon>
        <taxon>Bacillota</taxon>
        <taxon>Clostridia</taxon>
        <taxon>Lachnospirales</taxon>
        <taxon>Lachnospiraceae</taxon>
        <taxon>Enterocloster</taxon>
    </lineage>
</organism>
<gene>
    <name evidence="1" type="ORF">HMPREF1083_02293</name>
</gene>
<dbReference type="AlphaFoldDB" id="R0D7H8"/>
<evidence type="ECO:0000313" key="2">
    <source>
        <dbReference type="Proteomes" id="UP000013180"/>
    </source>
</evidence>
<comment type="caution">
    <text evidence="1">The sequence shown here is derived from an EMBL/GenBank/DDBJ whole genome shotgun (WGS) entry which is preliminary data.</text>
</comment>